<keyword evidence="1" id="KW-0378">Hydrolase</keyword>
<accession>A0ABR8YEK1</accession>
<keyword evidence="3" id="KW-0812">Transmembrane</keyword>
<dbReference type="InterPro" id="IPR042003">
    <property type="entry name" value="Sortase_E"/>
</dbReference>
<organism evidence="4 5">
    <name type="scientific">Arthrobacter pullicola</name>
    <dbReference type="NCBI Taxonomy" id="2762224"/>
    <lineage>
        <taxon>Bacteria</taxon>
        <taxon>Bacillati</taxon>
        <taxon>Actinomycetota</taxon>
        <taxon>Actinomycetes</taxon>
        <taxon>Micrococcales</taxon>
        <taxon>Micrococcaceae</taxon>
        <taxon>Arthrobacter</taxon>
    </lineage>
</organism>
<protein>
    <submittedName>
        <fullName evidence="4">Class E sortase</fullName>
    </submittedName>
</protein>
<feature type="region of interest" description="Disordered" evidence="2">
    <location>
        <begin position="1"/>
        <end position="35"/>
    </location>
</feature>
<dbReference type="SUPFAM" id="SSF63817">
    <property type="entry name" value="Sortase"/>
    <property type="match status" value="1"/>
</dbReference>
<dbReference type="EMBL" id="JACSQC010000001">
    <property type="protein sequence ID" value="MBD8042399.1"/>
    <property type="molecule type" value="Genomic_DNA"/>
</dbReference>
<comment type="caution">
    <text evidence="4">The sequence shown here is derived from an EMBL/GenBank/DDBJ whole genome shotgun (WGS) entry which is preliminary data.</text>
</comment>
<keyword evidence="3" id="KW-1133">Transmembrane helix</keyword>
<reference evidence="4 5" key="1">
    <citation type="submission" date="2020-08" db="EMBL/GenBank/DDBJ databases">
        <title>A Genomic Blueprint of the Chicken Gut Microbiome.</title>
        <authorList>
            <person name="Gilroy R."/>
            <person name="Ravi A."/>
            <person name="Getino M."/>
            <person name="Pursley I."/>
            <person name="Horton D.L."/>
            <person name="Alikhan N.-F."/>
            <person name="Baker D."/>
            <person name="Gharbi K."/>
            <person name="Hall N."/>
            <person name="Watson M."/>
            <person name="Adriaenssens E.M."/>
            <person name="Foster-Nyarko E."/>
            <person name="Jarju S."/>
            <person name="Secka A."/>
            <person name="Antonio M."/>
            <person name="Oren A."/>
            <person name="Chaudhuri R."/>
            <person name="La Ragione R.M."/>
            <person name="Hildebrand F."/>
            <person name="Pallen M.J."/>
        </authorList>
    </citation>
    <scope>NUCLEOTIDE SEQUENCE [LARGE SCALE GENOMIC DNA]</scope>
    <source>
        <strain evidence="4 5">Sa2BUA2</strain>
    </source>
</reference>
<dbReference type="InterPro" id="IPR023365">
    <property type="entry name" value="Sortase_dom-sf"/>
</dbReference>
<evidence type="ECO:0000256" key="1">
    <source>
        <dbReference type="ARBA" id="ARBA00022801"/>
    </source>
</evidence>
<dbReference type="NCBIfam" id="NF033747">
    <property type="entry name" value="class_E_sortase"/>
    <property type="match status" value="1"/>
</dbReference>
<dbReference type="InterPro" id="IPR005754">
    <property type="entry name" value="Sortase"/>
</dbReference>
<feature type="transmembrane region" description="Helical" evidence="3">
    <location>
        <begin position="43"/>
        <end position="69"/>
    </location>
</feature>
<evidence type="ECO:0000313" key="4">
    <source>
        <dbReference type="EMBL" id="MBD8042399.1"/>
    </source>
</evidence>
<gene>
    <name evidence="4" type="ORF">H9638_01095</name>
</gene>
<evidence type="ECO:0000256" key="2">
    <source>
        <dbReference type="SAM" id="MobiDB-lite"/>
    </source>
</evidence>
<sequence>MERIGDRLRSSTEDIPGTGTPAPESRRARRNLREGGRRGRGSLAVQVIGELLITAGLVLVLFVVWELWWTNIESDRRQEQAMEELFSGFDAPPASTEAAALEDYGNPVVLPAPDAEGSTFAAVYIPRFGPEHARPVTQGVGTEVLDTLGLGHYPETAMPGEVGNFALAGHRQTHGQVLDAVDTLVPGDRIYVQTAEGYYTYIYRNSQIVLPDQVDVLAPVPTQPSAAPTERILTLTTCNPRFGSQERFIAYAVMESWQPASAGPPAEIAAIAAARAGGQG</sequence>
<feature type="compositionally biased region" description="Basic and acidic residues" evidence="2">
    <location>
        <begin position="1"/>
        <end position="12"/>
    </location>
</feature>
<evidence type="ECO:0000313" key="5">
    <source>
        <dbReference type="Proteomes" id="UP000652763"/>
    </source>
</evidence>
<proteinExistence type="predicted"/>
<dbReference type="CDD" id="cd05830">
    <property type="entry name" value="Sortase_E"/>
    <property type="match status" value="1"/>
</dbReference>
<keyword evidence="3" id="KW-0472">Membrane</keyword>
<evidence type="ECO:0000256" key="3">
    <source>
        <dbReference type="SAM" id="Phobius"/>
    </source>
</evidence>
<dbReference type="InterPro" id="IPR053465">
    <property type="entry name" value="Sortase_Class_E"/>
</dbReference>
<dbReference type="Pfam" id="PF04203">
    <property type="entry name" value="Sortase"/>
    <property type="match status" value="1"/>
</dbReference>
<dbReference type="Proteomes" id="UP000652763">
    <property type="component" value="Unassembled WGS sequence"/>
</dbReference>
<dbReference type="NCBIfam" id="TIGR01076">
    <property type="entry name" value="sortase_fam"/>
    <property type="match status" value="1"/>
</dbReference>
<keyword evidence="5" id="KW-1185">Reference proteome</keyword>
<name>A0ABR8YEK1_9MICC</name>
<dbReference type="Gene3D" id="2.40.260.10">
    <property type="entry name" value="Sortase"/>
    <property type="match status" value="1"/>
</dbReference>